<evidence type="ECO:0000313" key="10">
    <source>
        <dbReference type="Proteomes" id="UP000733379"/>
    </source>
</evidence>
<accession>A0ABS6AX87</accession>
<dbReference type="Gene3D" id="1.20.1720.10">
    <property type="entry name" value="Multidrug resistance protein D"/>
    <property type="match status" value="1"/>
</dbReference>
<keyword evidence="5 7" id="KW-1133">Transmembrane helix</keyword>
<feature type="transmembrane region" description="Helical" evidence="7">
    <location>
        <begin position="161"/>
        <end position="182"/>
    </location>
</feature>
<feature type="transmembrane region" description="Helical" evidence="7">
    <location>
        <begin position="73"/>
        <end position="89"/>
    </location>
</feature>
<evidence type="ECO:0000313" key="9">
    <source>
        <dbReference type="EMBL" id="MBU3061604.1"/>
    </source>
</evidence>
<feature type="transmembrane region" description="Helical" evidence="7">
    <location>
        <begin position="327"/>
        <end position="349"/>
    </location>
</feature>
<dbReference type="SUPFAM" id="SSF103473">
    <property type="entry name" value="MFS general substrate transporter"/>
    <property type="match status" value="1"/>
</dbReference>
<feature type="transmembrane region" description="Helical" evidence="7">
    <location>
        <begin position="33"/>
        <end position="53"/>
    </location>
</feature>
<dbReference type="PROSITE" id="PS50850">
    <property type="entry name" value="MFS"/>
    <property type="match status" value="1"/>
</dbReference>
<feature type="transmembrane region" description="Helical" evidence="7">
    <location>
        <begin position="224"/>
        <end position="242"/>
    </location>
</feature>
<dbReference type="InterPro" id="IPR004638">
    <property type="entry name" value="EmrB-like"/>
</dbReference>
<feature type="transmembrane region" description="Helical" evidence="7">
    <location>
        <begin position="292"/>
        <end position="315"/>
    </location>
</feature>
<dbReference type="RefSeq" id="WP_215916461.1">
    <property type="nucleotide sequence ID" value="NZ_JAHKNI010000002.1"/>
</dbReference>
<keyword evidence="3" id="KW-1003">Cell membrane</keyword>
<keyword evidence="2" id="KW-0813">Transport</keyword>
<feature type="transmembrane region" description="Helical" evidence="7">
    <location>
        <begin position="421"/>
        <end position="441"/>
    </location>
</feature>
<evidence type="ECO:0000256" key="3">
    <source>
        <dbReference type="ARBA" id="ARBA00022475"/>
    </source>
</evidence>
<evidence type="ECO:0000256" key="1">
    <source>
        <dbReference type="ARBA" id="ARBA00004651"/>
    </source>
</evidence>
<dbReference type="PRINTS" id="PR01036">
    <property type="entry name" value="TCRTETB"/>
</dbReference>
<keyword evidence="4 7" id="KW-0812">Transmembrane</keyword>
<dbReference type="InterPro" id="IPR005829">
    <property type="entry name" value="Sugar_transporter_CS"/>
</dbReference>
<feature type="transmembrane region" description="Helical" evidence="7">
    <location>
        <begin position="254"/>
        <end position="271"/>
    </location>
</feature>
<feature type="transmembrane region" description="Helical" evidence="7">
    <location>
        <begin position="473"/>
        <end position="493"/>
    </location>
</feature>
<evidence type="ECO:0000259" key="8">
    <source>
        <dbReference type="PROSITE" id="PS50850"/>
    </source>
</evidence>
<comment type="caution">
    <text evidence="9">The sequence shown here is derived from an EMBL/GenBank/DDBJ whole genome shotgun (WGS) entry which is preliminary data.</text>
</comment>
<dbReference type="EMBL" id="JAHKNI010000002">
    <property type="protein sequence ID" value="MBU3061604.1"/>
    <property type="molecule type" value="Genomic_DNA"/>
</dbReference>
<name>A0ABS6AX87_9NOCA</name>
<feature type="domain" description="Major facilitator superfamily (MFS) profile" evidence="8">
    <location>
        <begin position="35"/>
        <end position="497"/>
    </location>
</feature>
<gene>
    <name evidence="9" type="ORF">KO481_08715</name>
</gene>
<evidence type="ECO:0000256" key="6">
    <source>
        <dbReference type="ARBA" id="ARBA00023136"/>
    </source>
</evidence>
<evidence type="ECO:0000256" key="2">
    <source>
        <dbReference type="ARBA" id="ARBA00022448"/>
    </source>
</evidence>
<feature type="transmembrane region" description="Helical" evidence="7">
    <location>
        <begin position="356"/>
        <end position="375"/>
    </location>
</feature>
<dbReference type="InterPro" id="IPR036259">
    <property type="entry name" value="MFS_trans_sf"/>
</dbReference>
<sequence>MSFDVYEAGRQAAFGRFRGRGAGGSRPRTANRWIALVVLSFAQLMVVLDSTIVNIALPSAQHDLGFSTDDRQWIVTGYALAFGSLLLLGGRLADFYGRRRLFIIGLAGFAIASAVGGAANGFEMLLLARIVQGAFGAMLAPAALSMLSVTFADDPNERGRAFGIFGAISGAGGALGLLLGGILTQDLSWRWCLYVNLIIAVAALVGAFGFLAAGGRPERTRLDVSGTVTAVLGLVGIAYGLGDAASKGWNDFRTLGPVVAGVLLVIVFVLIERRVSRPLLPLSVLLDRVRGAAYLSIGISGIGGFAVFLFLTYYLQDTLKFTPIQAGAAFLPMVGSVMVGAIVSGAVLMPRTGPRPIMAAGGLLAAIGMAMLTGIGVGSSYAGGVLPALLAIGSGLGLIFGPGQNAATSGVRPHESGVASAMVNIAQQIGGSIGLAVFSSLSATATTNYLDRHAATATRPATIAEATLTSYHFVFWLAAALFLAGAVLAALLLRRGPLAADTETATVAVH</sequence>
<dbReference type="NCBIfam" id="TIGR00711">
    <property type="entry name" value="efflux_EmrB"/>
    <property type="match status" value="1"/>
</dbReference>
<evidence type="ECO:0000256" key="7">
    <source>
        <dbReference type="SAM" id="Phobius"/>
    </source>
</evidence>
<dbReference type="CDD" id="cd17321">
    <property type="entry name" value="MFS_MMR_MDR_like"/>
    <property type="match status" value="1"/>
</dbReference>
<evidence type="ECO:0000256" key="5">
    <source>
        <dbReference type="ARBA" id="ARBA00022989"/>
    </source>
</evidence>
<feature type="transmembrane region" description="Helical" evidence="7">
    <location>
        <begin position="126"/>
        <end position="149"/>
    </location>
</feature>
<dbReference type="PANTHER" id="PTHR42718">
    <property type="entry name" value="MAJOR FACILITATOR SUPERFAMILY MULTIDRUG TRANSPORTER MFSC"/>
    <property type="match status" value="1"/>
</dbReference>
<feature type="transmembrane region" description="Helical" evidence="7">
    <location>
        <begin position="101"/>
        <end position="120"/>
    </location>
</feature>
<evidence type="ECO:0000256" key="4">
    <source>
        <dbReference type="ARBA" id="ARBA00022692"/>
    </source>
</evidence>
<feature type="transmembrane region" description="Helical" evidence="7">
    <location>
        <begin position="188"/>
        <end position="212"/>
    </location>
</feature>
<dbReference type="InterPro" id="IPR011701">
    <property type="entry name" value="MFS"/>
</dbReference>
<proteinExistence type="predicted"/>
<protein>
    <submittedName>
        <fullName evidence="9">MFS transporter</fullName>
    </submittedName>
</protein>
<dbReference type="PANTHER" id="PTHR42718:SF46">
    <property type="entry name" value="BLR6921 PROTEIN"/>
    <property type="match status" value="1"/>
</dbReference>
<reference evidence="9 10" key="1">
    <citation type="submission" date="2021-06" db="EMBL/GenBank/DDBJ databases">
        <title>Actinomycetes sequencing.</title>
        <authorList>
            <person name="Shan Q."/>
        </authorList>
    </citation>
    <scope>NUCLEOTIDE SEQUENCE [LARGE SCALE GENOMIC DNA]</scope>
    <source>
        <strain evidence="9 10">NEAU-G5</strain>
    </source>
</reference>
<dbReference type="Gene3D" id="1.20.1250.20">
    <property type="entry name" value="MFS general substrate transporter like domains"/>
    <property type="match status" value="1"/>
</dbReference>
<dbReference type="InterPro" id="IPR020846">
    <property type="entry name" value="MFS_dom"/>
</dbReference>
<keyword evidence="10" id="KW-1185">Reference proteome</keyword>
<comment type="subcellular location">
    <subcellularLocation>
        <location evidence="1">Cell membrane</location>
        <topology evidence="1">Multi-pass membrane protein</topology>
    </subcellularLocation>
</comment>
<dbReference type="Proteomes" id="UP000733379">
    <property type="component" value="Unassembled WGS sequence"/>
</dbReference>
<dbReference type="PROSITE" id="PS00216">
    <property type="entry name" value="SUGAR_TRANSPORT_1"/>
    <property type="match status" value="1"/>
</dbReference>
<dbReference type="Pfam" id="PF07690">
    <property type="entry name" value="MFS_1"/>
    <property type="match status" value="1"/>
</dbReference>
<organism evidence="9 10">
    <name type="scientific">Nocardia albiluteola</name>
    <dbReference type="NCBI Taxonomy" id="2842303"/>
    <lineage>
        <taxon>Bacteria</taxon>
        <taxon>Bacillati</taxon>
        <taxon>Actinomycetota</taxon>
        <taxon>Actinomycetes</taxon>
        <taxon>Mycobacteriales</taxon>
        <taxon>Nocardiaceae</taxon>
        <taxon>Nocardia</taxon>
    </lineage>
</organism>
<keyword evidence="6 7" id="KW-0472">Membrane</keyword>